<reference evidence="3 4" key="1">
    <citation type="submission" date="2019-03" db="EMBL/GenBank/DDBJ databases">
        <title>Genomic Encyclopedia of Type Strains, Phase IV (KMG-IV): sequencing the most valuable type-strain genomes for metagenomic binning, comparative biology and taxonomic classification.</title>
        <authorList>
            <person name="Goeker M."/>
        </authorList>
    </citation>
    <scope>NUCLEOTIDE SEQUENCE [LARGE SCALE GENOMIC DNA]</scope>
    <source>
        <strain evidence="3 4">DSM 2132</strain>
    </source>
</reference>
<dbReference type="Gene3D" id="3.30.530.20">
    <property type="match status" value="1"/>
</dbReference>
<dbReference type="PANTHER" id="PTHR12901:SF10">
    <property type="entry name" value="COENZYME Q-BINDING PROTEIN COQ10, MITOCHONDRIAL"/>
    <property type="match status" value="1"/>
</dbReference>
<dbReference type="InterPro" id="IPR005031">
    <property type="entry name" value="COQ10_START"/>
</dbReference>
<organism evidence="3 4">
    <name type="scientific">Rhodothalassium salexigens DSM 2132</name>
    <dbReference type="NCBI Taxonomy" id="1188247"/>
    <lineage>
        <taxon>Bacteria</taxon>
        <taxon>Pseudomonadati</taxon>
        <taxon>Pseudomonadota</taxon>
        <taxon>Alphaproteobacteria</taxon>
        <taxon>Rhodothalassiales</taxon>
        <taxon>Rhodothalassiaceae</taxon>
        <taxon>Rhodothalassium</taxon>
    </lineage>
</organism>
<dbReference type="InterPro" id="IPR023393">
    <property type="entry name" value="START-like_dom_sf"/>
</dbReference>
<dbReference type="CDD" id="cd07813">
    <property type="entry name" value="COQ10p_like"/>
    <property type="match status" value="1"/>
</dbReference>
<sequence>MPRHRERRVLPHTPEQLFDLVSDVENYPDFVPWVAGVRMLDRRDDLIVADLVVGFRMIRESFRSRVTLERPHHVHVDYVRGPLKYLYNDWRFRPVDGGTEIDFEVDFQFKSKMFERLAGALFTEAVQRMVSAFEREARRRYGRNSISSAT</sequence>
<dbReference type="RefSeq" id="WP_132706581.1">
    <property type="nucleotide sequence ID" value="NZ_JACIGF010000001.1"/>
</dbReference>
<dbReference type="InterPro" id="IPR044996">
    <property type="entry name" value="COQ10-like"/>
</dbReference>
<dbReference type="FunCoup" id="A0A4R2PVN0">
    <property type="interactions" value="225"/>
</dbReference>
<gene>
    <name evidence="3" type="ORF">EV659_101163</name>
</gene>
<dbReference type="Pfam" id="PF03364">
    <property type="entry name" value="Polyketide_cyc"/>
    <property type="match status" value="1"/>
</dbReference>
<dbReference type="Proteomes" id="UP000295399">
    <property type="component" value="Unassembled WGS sequence"/>
</dbReference>
<dbReference type="GO" id="GO:0045333">
    <property type="term" value="P:cellular respiration"/>
    <property type="evidence" value="ECO:0007669"/>
    <property type="project" value="InterPro"/>
</dbReference>
<evidence type="ECO:0000313" key="4">
    <source>
        <dbReference type="Proteomes" id="UP000295399"/>
    </source>
</evidence>
<feature type="domain" description="Coenzyme Q-binding protein COQ10 START" evidence="2">
    <location>
        <begin position="10"/>
        <end position="134"/>
    </location>
</feature>
<protein>
    <submittedName>
        <fullName evidence="3">Coenzyme Q-binding protein COQ10</fullName>
    </submittedName>
</protein>
<evidence type="ECO:0000259" key="2">
    <source>
        <dbReference type="Pfam" id="PF03364"/>
    </source>
</evidence>
<comment type="caution">
    <text evidence="3">The sequence shown here is derived from an EMBL/GenBank/DDBJ whole genome shotgun (WGS) entry which is preliminary data.</text>
</comment>
<dbReference type="SUPFAM" id="SSF55961">
    <property type="entry name" value="Bet v1-like"/>
    <property type="match status" value="1"/>
</dbReference>
<dbReference type="OrthoDB" id="9804759at2"/>
<dbReference type="GO" id="GO:0048039">
    <property type="term" value="F:ubiquinone binding"/>
    <property type="evidence" value="ECO:0007669"/>
    <property type="project" value="InterPro"/>
</dbReference>
<dbReference type="AlphaFoldDB" id="A0A4R2PVN0"/>
<name>A0A4R2PVN0_RHOSA</name>
<proteinExistence type="inferred from homology"/>
<evidence type="ECO:0000313" key="3">
    <source>
        <dbReference type="EMBL" id="TCP38265.1"/>
    </source>
</evidence>
<keyword evidence="4" id="KW-1185">Reference proteome</keyword>
<accession>A0A4R2PVN0</accession>
<dbReference type="PANTHER" id="PTHR12901">
    <property type="entry name" value="SPERM PROTEIN HOMOLOG"/>
    <property type="match status" value="1"/>
</dbReference>
<comment type="similarity">
    <text evidence="1">Belongs to the ribosome association toxin RatA family.</text>
</comment>
<dbReference type="InParanoid" id="A0A4R2PVN0"/>
<evidence type="ECO:0000256" key="1">
    <source>
        <dbReference type="ARBA" id="ARBA00008918"/>
    </source>
</evidence>
<dbReference type="EMBL" id="SLXO01000001">
    <property type="protein sequence ID" value="TCP38265.1"/>
    <property type="molecule type" value="Genomic_DNA"/>
</dbReference>